<evidence type="ECO:0000256" key="7">
    <source>
        <dbReference type="ARBA" id="ARBA00023172"/>
    </source>
</evidence>
<dbReference type="Gene3D" id="1.10.443.10">
    <property type="entry name" value="Intergrase catalytic core"/>
    <property type="match status" value="1"/>
</dbReference>
<evidence type="ECO:0000256" key="1">
    <source>
        <dbReference type="ARBA" id="ARBA00004496"/>
    </source>
</evidence>
<keyword evidence="6 9" id="KW-0238">DNA-binding</keyword>
<reference evidence="12 14" key="1">
    <citation type="submission" date="2016-01" db="EMBL/GenBank/DDBJ databases">
        <title>Genome sequence of the acidophilic iron oxidising Ferrovum strain Z-31.</title>
        <authorList>
            <person name="Poehlein A."/>
            <person name="Ullrich S.R."/>
            <person name="Schloemann M."/>
            <person name="Muehling M."/>
            <person name="Daniel R."/>
        </authorList>
    </citation>
    <scope>NUCLEOTIDE SEQUENCE [LARGE SCALE GENOMIC DNA]</scope>
    <source>
        <strain evidence="12 14">Z-31</strain>
    </source>
</reference>
<dbReference type="PANTHER" id="PTHR30349:SF81">
    <property type="entry name" value="TYROSINE RECOMBINASE XERC"/>
    <property type="match status" value="1"/>
</dbReference>
<evidence type="ECO:0000256" key="5">
    <source>
        <dbReference type="ARBA" id="ARBA00022908"/>
    </source>
</evidence>
<dbReference type="Proteomes" id="UP000683551">
    <property type="component" value="Chromosome"/>
</dbReference>
<evidence type="ECO:0000256" key="4">
    <source>
        <dbReference type="ARBA" id="ARBA00022829"/>
    </source>
</evidence>
<dbReference type="EMBL" id="LRRD01000043">
    <property type="protein sequence ID" value="KXW57677.1"/>
    <property type="molecule type" value="Genomic_DNA"/>
</dbReference>
<dbReference type="InterPro" id="IPR011010">
    <property type="entry name" value="DNA_brk_join_enz"/>
</dbReference>
<evidence type="ECO:0000256" key="9">
    <source>
        <dbReference type="HAMAP-Rule" id="MF_01808"/>
    </source>
</evidence>
<keyword evidence="5 9" id="KW-0229">DNA integration</keyword>
<dbReference type="PANTHER" id="PTHR30349">
    <property type="entry name" value="PHAGE INTEGRASE-RELATED"/>
    <property type="match status" value="1"/>
</dbReference>
<evidence type="ECO:0000313" key="12">
    <source>
        <dbReference type="EMBL" id="KXW57677.1"/>
    </source>
</evidence>
<dbReference type="RefSeq" id="WP_031595558.1">
    <property type="nucleotide sequence ID" value="NZ_CP053675.1"/>
</dbReference>
<feature type="active site" evidence="9">
    <location>
        <position position="238"/>
    </location>
</feature>
<dbReference type="CDD" id="cd00798">
    <property type="entry name" value="INT_XerDC_C"/>
    <property type="match status" value="1"/>
</dbReference>
<dbReference type="GO" id="GO:0051301">
    <property type="term" value="P:cell division"/>
    <property type="evidence" value="ECO:0007669"/>
    <property type="project" value="UniProtKB-KW"/>
</dbReference>
<feature type="active site" description="O-(3'-phospho-DNA)-tyrosine intermediate" evidence="9">
    <location>
        <position position="273"/>
    </location>
</feature>
<feature type="active site" evidence="9">
    <location>
        <position position="169"/>
    </location>
</feature>
<evidence type="ECO:0000313" key="13">
    <source>
        <dbReference type="EMBL" id="QWY76860.1"/>
    </source>
</evidence>
<keyword evidence="3 9" id="KW-0132">Cell division</keyword>
<reference evidence="13" key="2">
    <citation type="submission" date="2021-02" db="EMBL/GenBank/DDBJ databases">
        <title>Comparative genomics of Ferrovum myxofaciens strains, predominant extremophile bacteria forming large biofilm stalactites in acid mine ecosystems.</title>
        <authorList>
            <person name="Burkartova K."/>
            <person name="Ridl J."/>
            <person name="Pajer P."/>
            <person name="Falteisek L."/>
        </authorList>
    </citation>
    <scope>NUCLEOTIDE SEQUENCE</scope>
    <source>
        <strain evidence="13">MI1III</strain>
    </source>
</reference>
<dbReference type="Pfam" id="PF02899">
    <property type="entry name" value="Phage_int_SAM_1"/>
    <property type="match status" value="1"/>
</dbReference>
<dbReference type="SUPFAM" id="SSF56349">
    <property type="entry name" value="DNA breaking-rejoining enzymes"/>
    <property type="match status" value="1"/>
</dbReference>
<name>A0A859AA58_9PROT</name>
<keyword evidence="14" id="KW-1185">Reference proteome</keyword>
<evidence type="ECO:0000259" key="10">
    <source>
        <dbReference type="PROSITE" id="PS51898"/>
    </source>
</evidence>
<dbReference type="PROSITE" id="PS51900">
    <property type="entry name" value="CB"/>
    <property type="match status" value="1"/>
</dbReference>
<evidence type="ECO:0000256" key="8">
    <source>
        <dbReference type="ARBA" id="ARBA00023306"/>
    </source>
</evidence>
<dbReference type="InterPro" id="IPR002104">
    <property type="entry name" value="Integrase_catalytic"/>
</dbReference>
<dbReference type="Proteomes" id="UP000075653">
    <property type="component" value="Unassembled WGS sequence"/>
</dbReference>
<comment type="subcellular location">
    <subcellularLocation>
        <location evidence="1 9">Cytoplasm</location>
    </subcellularLocation>
</comment>
<keyword evidence="4 9" id="KW-0159">Chromosome partition</keyword>
<evidence type="ECO:0000256" key="3">
    <source>
        <dbReference type="ARBA" id="ARBA00022618"/>
    </source>
</evidence>
<dbReference type="GO" id="GO:0009037">
    <property type="term" value="F:tyrosine-based site-specific recombinase activity"/>
    <property type="evidence" value="ECO:0007669"/>
    <property type="project" value="UniProtKB-UniRule"/>
</dbReference>
<dbReference type="HAMAP" id="MF_01808">
    <property type="entry name" value="Recomb_XerC_XerD"/>
    <property type="match status" value="1"/>
</dbReference>
<protein>
    <recommendedName>
        <fullName evidence="9">Tyrosine recombinase XerC</fullName>
    </recommendedName>
</protein>
<evidence type="ECO:0000256" key="2">
    <source>
        <dbReference type="ARBA" id="ARBA00022490"/>
    </source>
</evidence>
<keyword evidence="7 9" id="KW-0233">DNA recombination</keyword>
<dbReference type="InterPro" id="IPR023009">
    <property type="entry name" value="Tyrosine_recombinase_XerC/XerD"/>
</dbReference>
<accession>A0A149VWS8</accession>
<dbReference type="PATRIC" id="fig|1789004.3.peg.1833"/>
<feature type="active site" evidence="9">
    <location>
        <position position="264"/>
    </location>
</feature>
<feature type="active site" evidence="9">
    <location>
        <position position="241"/>
    </location>
</feature>
<comment type="subunit">
    <text evidence="9">Forms a cyclic heterotetrameric complex composed of two molecules of XerC and two molecules of XerD.</text>
</comment>
<dbReference type="AlphaFoldDB" id="A0A859AA58"/>
<accession>A0A859AA58</accession>
<dbReference type="InterPro" id="IPR004107">
    <property type="entry name" value="Integrase_SAM-like_N"/>
</dbReference>
<dbReference type="OrthoDB" id="9801717at2"/>
<dbReference type="GO" id="GO:0007059">
    <property type="term" value="P:chromosome segregation"/>
    <property type="evidence" value="ECO:0007669"/>
    <property type="project" value="UniProtKB-UniRule"/>
</dbReference>
<evidence type="ECO:0000256" key="6">
    <source>
        <dbReference type="ARBA" id="ARBA00023125"/>
    </source>
</evidence>
<gene>
    <name evidence="12" type="primary">xerC_3</name>
    <name evidence="9" type="synonym">xerC</name>
    <name evidence="12" type="ORF">FEMY_17940</name>
    <name evidence="13" type="ORF">JZL65_10235</name>
</gene>
<dbReference type="GO" id="GO:0005737">
    <property type="term" value="C:cytoplasm"/>
    <property type="evidence" value="ECO:0007669"/>
    <property type="project" value="UniProtKB-SubCell"/>
</dbReference>
<dbReference type="InterPro" id="IPR013762">
    <property type="entry name" value="Integrase-like_cat_sf"/>
</dbReference>
<dbReference type="GO" id="GO:0006313">
    <property type="term" value="P:DNA transposition"/>
    <property type="evidence" value="ECO:0007669"/>
    <property type="project" value="UniProtKB-UniRule"/>
</dbReference>
<dbReference type="InterPro" id="IPR050090">
    <property type="entry name" value="Tyrosine_recombinase_XerCD"/>
</dbReference>
<dbReference type="Pfam" id="PF00589">
    <property type="entry name" value="Phage_integrase"/>
    <property type="match status" value="1"/>
</dbReference>
<dbReference type="InterPro" id="IPR044068">
    <property type="entry name" value="CB"/>
</dbReference>
<organism evidence="12 14">
    <name type="scientific">Ferrovum myxofaciens</name>
    <dbReference type="NCBI Taxonomy" id="416213"/>
    <lineage>
        <taxon>Bacteria</taxon>
        <taxon>Pseudomonadati</taxon>
        <taxon>Pseudomonadota</taxon>
        <taxon>Betaproteobacteria</taxon>
        <taxon>Ferrovales</taxon>
        <taxon>Ferrovaceae</taxon>
        <taxon>Ferrovum</taxon>
    </lineage>
</organism>
<dbReference type="EMBL" id="CP071137">
    <property type="protein sequence ID" value="QWY76860.1"/>
    <property type="molecule type" value="Genomic_DNA"/>
</dbReference>
<dbReference type="Gene3D" id="1.10.150.130">
    <property type="match status" value="1"/>
</dbReference>
<evidence type="ECO:0000259" key="11">
    <source>
        <dbReference type="PROSITE" id="PS51900"/>
    </source>
</evidence>
<comment type="function">
    <text evidence="9">Site-specific tyrosine recombinase, which acts by catalyzing the cutting and rejoining of the recombining DNA molecules. The XerC-XerD complex is essential to convert dimers of the bacterial chromosome into monomers to permit their segregation at cell division. It also contributes to the segregational stability of plasmids.</text>
</comment>
<feature type="domain" description="Tyr recombinase" evidence="10">
    <location>
        <begin position="106"/>
        <end position="286"/>
    </location>
</feature>
<feature type="active site" evidence="9">
    <location>
        <position position="145"/>
    </location>
</feature>
<keyword evidence="8 9" id="KW-0131">Cell cycle</keyword>
<sequence length="303" mass="34011">MSIPDSPSLIRAYLDQLRFERGLSPRTISSYQRDLNQLLVAHGDLTQVTAQHIRRLLGKLHGQGLSGRSLARSLSAWRGFFDYLAKFHHAALNPCHGVPPPKSPRSLPHALSPDQASKLMDVPGDRMLDERDRALLELFYSSGLRLAELAHLRIQDLNPSEGLVRVLGKGHKFRIVPVGQKAREALTLWLSHHPLRPLTPETPLFVSIRGSALSMRAIEARVTLRTRQLGLDDRVHPHVLRHSFASHLLQSSGDLRAVQELLGHAHITSTQVYTHLDFQHLAQVYDQAHPRAKRRPPPQEGGE</sequence>
<dbReference type="GO" id="GO:0003677">
    <property type="term" value="F:DNA binding"/>
    <property type="evidence" value="ECO:0007669"/>
    <property type="project" value="UniProtKB-UniRule"/>
</dbReference>
<comment type="similarity">
    <text evidence="9">Belongs to the 'phage' integrase family. XerC subfamily.</text>
</comment>
<dbReference type="PROSITE" id="PS51898">
    <property type="entry name" value="TYR_RECOMBINASE"/>
    <property type="match status" value="1"/>
</dbReference>
<proteinExistence type="inferred from homology"/>
<evidence type="ECO:0000313" key="14">
    <source>
        <dbReference type="Proteomes" id="UP000075653"/>
    </source>
</evidence>
<feature type="domain" description="Core-binding (CB)" evidence="11">
    <location>
        <begin position="4"/>
        <end position="85"/>
    </location>
</feature>
<dbReference type="InterPro" id="IPR010998">
    <property type="entry name" value="Integrase_recombinase_N"/>
</dbReference>
<dbReference type="GeneID" id="301710192"/>
<keyword evidence="2 9" id="KW-0963">Cytoplasm</keyword>